<dbReference type="Pfam" id="PF11010">
    <property type="entry name" value="DUF2848"/>
    <property type="match status" value="1"/>
</dbReference>
<organism evidence="1 2">
    <name type="scientific">Desulfomonile tiedjei (strain ATCC 49306 / DSM 6799 / DCB-1)</name>
    <dbReference type="NCBI Taxonomy" id="706587"/>
    <lineage>
        <taxon>Bacteria</taxon>
        <taxon>Pseudomonadati</taxon>
        <taxon>Thermodesulfobacteriota</taxon>
        <taxon>Desulfomonilia</taxon>
        <taxon>Desulfomonilales</taxon>
        <taxon>Desulfomonilaceae</taxon>
        <taxon>Desulfomonile</taxon>
    </lineage>
</organism>
<evidence type="ECO:0000313" key="1">
    <source>
        <dbReference type="EMBL" id="AFM23412.1"/>
    </source>
</evidence>
<dbReference type="KEGG" id="dti:Desti_0686"/>
<protein>
    <recommendedName>
        <fullName evidence="3">DUF2848 domain-containing protein</fullName>
    </recommendedName>
</protein>
<dbReference type="eggNOG" id="COG0179">
    <property type="taxonomic scope" value="Bacteria"/>
</dbReference>
<dbReference type="Proteomes" id="UP000006055">
    <property type="component" value="Chromosome"/>
</dbReference>
<keyword evidence="2" id="KW-1185">Reference proteome</keyword>
<gene>
    <name evidence="1" type="ordered locus">Desti_0686</name>
</gene>
<dbReference type="InterPro" id="IPR021269">
    <property type="entry name" value="DUF2848"/>
</dbReference>
<dbReference type="HOGENOM" id="CLU_074521_0_0_7"/>
<reference evidence="2" key="1">
    <citation type="submission" date="2012-06" db="EMBL/GenBank/DDBJ databases">
        <title>Complete sequence of chromosome of Desulfomonile tiedjei DSM 6799.</title>
        <authorList>
            <person name="Lucas S."/>
            <person name="Copeland A."/>
            <person name="Lapidus A."/>
            <person name="Glavina del Rio T."/>
            <person name="Dalin E."/>
            <person name="Tice H."/>
            <person name="Bruce D."/>
            <person name="Goodwin L."/>
            <person name="Pitluck S."/>
            <person name="Peters L."/>
            <person name="Ovchinnikova G."/>
            <person name="Zeytun A."/>
            <person name="Lu M."/>
            <person name="Kyrpides N."/>
            <person name="Mavromatis K."/>
            <person name="Ivanova N."/>
            <person name="Brettin T."/>
            <person name="Detter J.C."/>
            <person name="Han C."/>
            <person name="Larimer F."/>
            <person name="Land M."/>
            <person name="Hauser L."/>
            <person name="Markowitz V."/>
            <person name="Cheng J.-F."/>
            <person name="Hugenholtz P."/>
            <person name="Woyke T."/>
            <person name="Wu D."/>
            <person name="Spring S."/>
            <person name="Schroeder M."/>
            <person name="Brambilla E."/>
            <person name="Klenk H.-P."/>
            <person name="Eisen J.A."/>
        </authorList>
    </citation>
    <scope>NUCLEOTIDE SEQUENCE [LARGE SCALE GENOMIC DNA]</scope>
    <source>
        <strain evidence="2">ATCC 49306 / DSM 6799 / DCB-1</strain>
    </source>
</reference>
<proteinExistence type="predicted"/>
<accession>I4C1H1</accession>
<dbReference type="RefSeq" id="WP_014808568.1">
    <property type="nucleotide sequence ID" value="NC_018025.1"/>
</dbReference>
<name>I4C1H1_DESTA</name>
<dbReference type="STRING" id="706587.Desti_0686"/>
<dbReference type="EMBL" id="CP003360">
    <property type="protein sequence ID" value="AFM23412.1"/>
    <property type="molecule type" value="Genomic_DNA"/>
</dbReference>
<dbReference type="OrthoDB" id="9792678at2"/>
<sequence length="231" mass="26111">MNIVIDVIHGGEAHQWSFEFSRMVNAGYVGRNQDEVRRHIEELAVKGIPGPKKTPTLYPVITRALQTDPLVEVYGAATSGEIEYVLLVENEEKVLVGLGSDHTDRHLEETDIPRAKQICPNIMSKQVWLLSDVEDHWDDLIMRSRAVSEGKEVPYQEGRLGLLMSPRQLMAFIKSEIGPLDNTVIFSGTLGMLTGDFVCGERFLGELVDERLNRRLTLEYEVSKLDYVNLD</sequence>
<dbReference type="AlphaFoldDB" id="I4C1H1"/>
<evidence type="ECO:0000313" key="2">
    <source>
        <dbReference type="Proteomes" id="UP000006055"/>
    </source>
</evidence>
<evidence type="ECO:0008006" key="3">
    <source>
        <dbReference type="Google" id="ProtNLM"/>
    </source>
</evidence>